<accession>A0A9N9PIK7</accession>
<dbReference type="OrthoDB" id="2474078at2759"/>
<organism evidence="1 2">
    <name type="scientific">Cetraspora pellucida</name>
    <dbReference type="NCBI Taxonomy" id="1433469"/>
    <lineage>
        <taxon>Eukaryota</taxon>
        <taxon>Fungi</taxon>
        <taxon>Fungi incertae sedis</taxon>
        <taxon>Mucoromycota</taxon>
        <taxon>Glomeromycotina</taxon>
        <taxon>Glomeromycetes</taxon>
        <taxon>Diversisporales</taxon>
        <taxon>Gigasporaceae</taxon>
        <taxon>Cetraspora</taxon>
    </lineage>
</organism>
<feature type="non-terminal residue" evidence="1">
    <location>
        <position position="67"/>
    </location>
</feature>
<keyword evidence="2" id="KW-1185">Reference proteome</keyword>
<comment type="caution">
    <text evidence="1">The sequence shown here is derived from an EMBL/GenBank/DDBJ whole genome shotgun (WGS) entry which is preliminary data.</text>
</comment>
<sequence>LQSEEILRNTIDAKENKEINNSISIENEQDSLIDEVINDTSNKASVIKNPTSIPLMKIEEPKSYSSS</sequence>
<evidence type="ECO:0000313" key="2">
    <source>
        <dbReference type="Proteomes" id="UP000789759"/>
    </source>
</evidence>
<proteinExistence type="predicted"/>
<gene>
    <name evidence="1" type="ORF">CPELLU_LOCUS21119</name>
</gene>
<dbReference type="AlphaFoldDB" id="A0A9N9PIK7"/>
<dbReference type="Proteomes" id="UP000789759">
    <property type="component" value="Unassembled WGS sequence"/>
</dbReference>
<protein>
    <submittedName>
        <fullName evidence="1">10051_t:CDS:1</fullName>
    </submittedName>
</protein>
<name>A0A9N9PIK7_9GLOM</name>
<dbReference type="EMBL" id="CAJVQA010073654">
    <property type="protein sequence ID" value="CAG8834511.1"/>
    <property type="molecule type" value="Genomic_DNA"/>
</dbReference>
<reference evidence="1" key="1">
    <citation type="submission" date="2021-06" db="EMBL/GenBank/DDBJ databases">
        <authorList>
            <person name="Kallberg Y."/>
            <person name="Tangrot J."/>
            <person name="Rosling A."/>
        </authorList>
    </citation>
    <scope>NUCLEOTIDE SEQUENCE</scope>
    <source>
        <strain evidence="1">FL966</strain>
    </source>
</reference>
<feature type="non-terminal residue" evidence="1">
    <location>
        <position position="1"/>
    </location>
</feature>
<evidence type="ECO:0000313" key="1">
    <source>
        <dbReference type="EMBL" id="CAG8834511.1"/>
    </source>
</evidence>